<protein>
    <submittedName>
        <fullName evidence="2">Uncharacterized protein</fullName>
    </submittedName>
</protein>
<reference evidence="2 3" key="1">
    <citation type="submission" date="2024-04" db="EMBL/GenBank/DDBJ databases">
        <title>Novel species of the genus Ideonella isolated from streams.</title>
        <authorList>
            <person name="Lu H."/>
        </authorList>
    </citation>
    <scope>NUCLEOTIDE SEQUENCE [LARGE SCALE GENOMIC DNA]</scope>
    <source>
        <strain evidence="2 3">DXS29W</strain>
    </source>
</reference>
<name>A0ABU9BJ34_9BURK</name>
<organism evidence="2 3">
    <name type="scientific">Ideonella lacteola</name>
    <dbReference type="NCBI Taxonomy" id="2984193"/>
    <lineage>
        <taxon>Bacteria</taxon>
        <taxon>Pseudomonadati</taxon>
        <taxon>Pseudomonadota</taxon>
        <taxon>Betaproteobacteria</taxon>
        <taxon>Burkholderiales</taxon>
        <taxon>Sphaerotilaceae</taxon>
        <taxon>Ideonella</taxon>
    </lineage>
</organism>
<comment type="caution">
    <text evidence="2">The sequence shown here is derived from an EMBL/GenBank/DDBJ whole genome shotgun (WGS) entry which is preliminary data.</text>
</comment>
<feature type="region of interest" description="Disordered" evidence="1">
    <location>
        <begin position="316"/>
        <end position="335"/>
    </location>
</feature>
<feature type="region of interest" description="Disordered" evidence="1">
    <location>
        <begin position="55"/>
        <end position="76"/>
    </location>
</feature>
<sequence length="388" mass="41547">MTSINSRPTIHHVPTAPHAHPPSTASGAPSTTPTPAATPTGLIQGMEQVAINPRAQHRTVRLAPPTPRETYSQTSDSTLQPFLRTGQEMIGQAAHDAQMAGRTPHHDDVRVPAHQSGLTVGGAGLHEIVPTNRAGQVARAPDNIRESLAQTMSGARTSTSATMFRTTADGGNPEVGGHTNTFRHGGTRGQAPAHDRLRTQIDTSITSASASAQPIDPRVTVAQMTAAQINATASGPEIMRSNYITGMTPNLILHNTQGVQHGSVATGDYERPLEPPTAASTPNRSELAANLHNRREVMKENHERLVQEIPVHQRADIPPVSPRRSAMTPDGRGGDYEPQAALWARETPQMRPQHQAADAAAWVTRPMRLEPTPPDDSGEPPTKRARIN</sequence>
<keyword evidence="3" id="KW-1185">Reference proteome</keyword>
<dbReference type="RefSeq" id="WP_341424342.1">
    <property type="nucleotide sequence ID" value="NZ_JBBUTG010000002.1"/>
</dbReference>
<accession>A0ABU9BJ34</accession>
<evidence type="ECO:0000313" key="3">
    <source>
        <dbReference type="Proteomes" id="UP001371218"/>
    </source>
</evidence>
<feature type="compositionally biased region" description="Low complexity" evidence="1">
    <location>
        <begin position="14"/>
        <end position="40"/>
    </location>
</feature>
<gene>
    <name evidence="2" type="ORF">AACH06_04020</name>
</gene>
<feature type="region of interest" description="Disordered" evidence="1">
    <location>
        <begin position="348"/>
        <end position="388"/>
    </location>
</feature>
<proteinExistence type="predicted"/>
<feature type="region of interest" description="Disordered" evidence="1">
    <location>
        <begin position="1"/>
        <end position="40"/>
    </location>
</feature>
<evidence type="ECO:0000256" key="1">
    <source>
        <dbReference type="SAM" id="MobiDB-lite"/>
    </source>
</evidence>
<dbReference type="EMBL" id="JBBUTG010000002">
    <property type="protein sequence ID" value="MEK8029980.1"/>
    <property type="molecule type" value="Genomic_DNA"/>
</dbReference>
<dbReference type="Proteomes" id="UP001371218">
    <property type="component" value="Unassembled WGS sequence"/>
</dbReference>
<evidence type="ECO:0000313" key="2">
    <source>
        <dbReference type="EMBL" id="MEK8029980.1"/>
    </source>
</evidence>
<feature type="region of interest" description="Disordered" evidence="1">
    <location>
        <begin position="165"/>
        <end position="194"/>
    </location>
</feature>